<evidence type="ECO:0000256" key="3">
    <source>
        <dbReference type="ARBA" id="ARBA00023134"/>
    </source>
</evidence>
<dbReference type="PANTHER" id="PTHR10903:SF184">
    <property type="entry name" value="GTP-BINDING PROTEIN A"/>
    <property type="match status" value="1"/>
</dbReference>
<protein>
    <recommendedName>
        <fullName evidence="4">AIG1-type G domain-containing protein</fullName>
    </recommendedName>
</protein>
<dbReference type="InterPro" id="IPR006703">
    <property type="entry name" value="G_AIG1"/>
</dbReference>
<dbReference type="SUPFAM" id="SSF52540">
    <property type="entry name" value="P-loop containing nucleoside triphosphate hydrolases"/>
    <property type="match status" value="1"/>
</dbReference>
<evidence type="ECO:0000313" key="6">
    <source>
        <dbReference type="Proteomes" id="UP000507470"/>
    </source>
</evidence>
<organism evidence="5 6">
    <name type="scientific">Mytilus coruscus</name>
    <name type="common">Sea mussel</name>
    <dbReference type="NCBI Taxonomy" id="42192"/>
    <lineage>
        <taxon>Eukaryota</taxon>
        <taxon>Metazoa</taxon>
        <taxon>Spiralia</taxon>
        <taxon>Lophotrochozoa</taxon>
        <taxon>Mollusca</taxon>
        <taxon>Bivalvia</taxon>
        <taxon>Autobranchia</taxon>
        <taxon>Pteriomorphia</taxon>
        <taxon>Mytilida</taxon>
        <taxon>Mytiloidea</taxon>
        <taxon>Mytilidae</taxon>
        <taxon>Mytilinae</taxon>
        <taxon>Mytilus</taxon>
    </lineage>
</organism>
<dbReference type="Proteomes" id="UP000507470">
    <property type="component" value="Unassembled WGS sequence"/>
</dbReference>
<accession>A0A6J8DD55</accession>
<reference evidence="5 6" key="1">
    <citation type="submission" date="2020-06" db="EMBL/GenBank/DDBJ databases">
        <authorList>
            <person name="Li R."/>
            <person name="Bekaert M."/>
        </authorList>
    </citation>
    <scope>NUCLEOTIDE SEQUENCE [LARGE SCALE GENOMIC DNA]</scope>
    <source>
        <strain evidence="6">wild</strain>
    </source>
</reference>
<dbReference type="PANTHER" id="PTHR10903">
    <property type="entry name" value="GTPASE, IMAP FAMILY MEMBER-RELATED"/>
    <property type="match status" value="1"/>
</dbReference>
<dbReference type="InterPro" id="IPR045058">
    <property type="entry name" value="GIMA/IAN/Toc"/>
</dbReference>
<keyword evidence="3" id="KW-0342">GTP-binding</keyword>
<keyword evidence="2" id="KW-0547">Nucleotide-binding</keyword>
<comment type="similarity">
    <text evidence="1">Belongs to the TRAFAC class TrmE-Era-EngA-EngB-Septin-like GTPase superfamily. AIG1/Toc34/Toc159-like paraseptin GTPase family. IAN subfamily.</text>
</comment>
<name>A0A6J8DD55_MYTCO</name>
<dbReference type="PROSITE" id="PS51720">
    <property type="entry name" value="G_AIG1"/>
    <property type="match status" value="1"/>
</dbReference>
<sequence>MCNFASNIFTKIFSLTNEFSVCRIRIALVGKTGVGKSALGNTLLGTKKFDSRAAGESVTKDCEIGVATNNGQRVKVVDTPGVLDTTKSQDAIKAEVEKAMKALSPGPSAILIVISPLRFTEEEKKVIAELKALFDDSSFLQFTILVMVRRNEILTDDEEHMDIEEFMRSRAAPELKELYRECGNRIVAVENLCSRAERNKYAKDVFDAIDNIGGGYFNHAYFEISLLKKELAKRTCNIL</sequence>
<gene>
    <name evidence="5" type="ORF">MCOR_38758</name>
</gene>
<dbReference type="FunFam" id="3.40.50.300:FF:000366">
    <property type="entry name" value="GTPase, IMAP family member 2"/>
    <property type="match status" value="1"/>
</dbReference>
<evidence type="ECO:0000256" key="1">
    <source>
        <dbReference type="ARBA" id="ARBA00008535"/>
    </source>
</evidence>
<dbReference type="EMBL" id="CACVKT020007051">
    <property type="protein sequence ID" value="CAC5405030.1"/>
    <property type="molecule type" value="Genomic_DNA"/>
</dbReference>
<dbReference type="InterPro" id="IPR027417">
    <property type="entry name" value="P-loop_NTPase"/>
</dbReference>
<dbReference type="GO" id="GO:0005525">
    <property type="term" value="F:GTP binding"/>
    <property type="evidence" value="ECO:0007669"/>
    <property type="project" value="UniProtKB-KW"/>
</dbReference>
<evidence type="ECO:0000259" key="4">
    <source>
        <dbReference type="PROSITE" id="PS51720"/>
    </source>
</evidence>
<feature type="domain" description="AIG1-type G" evidence="4">
    <location>
        <begin position="21"/>
        <end position="225"/>
    </location>
</feature>
<dbReference type="Pfam" id="PF04548">
    <property type="entry name" value="AIG1"/>
    <property type="match status" value="1"/>
</dbReference>
<dbReference type="AlphaFoldDB" id="A0A6J8DD55"/>
<evidence type="ECO:0000256" key="2">
    <source>
        <dbReference type="ARBA" id="ARBA00022741"/>
    </source>
</evidence>
<dbReference type="OrthoDB" id="6087798at2759"/>
<evidence type="ECO:0000313" key="5">
    <source>
        <dbReference type="EMBL" id="CAC5405030.1"/>
    </source>
</evidence>
<dbReference type="Gene3D" id="3.40.50.300">
    <property type="entry name" value="P-loop containing nucleotide triphosphate hydrolases"/>
    <property type="match status" value="1"/>
</dbReference>
<proteinExistence type="inferred from homology"/>
<keyword evidence="6" id="KW-1185">Reference proteome</keyword>